<name>A0A8K0XS85_9AGAR</name>
<evidence type="ECO:0000256" key="1">
    <source>
        <dbReference type="SAM" id="MobiDB-lite"/>
    </source>
</evidence>
<keyword evidence="2" id="KW-0472">Membrane</keyword>
<dbReference type="AlphaFoldDB" id="A0A8K0XS85"/>
<evidence type="ECO:0000313" key="3">
    <source>
        <dbReference type="EMBL" id="KAH8103133.1"/>
    </source>
</evidence>
<dbReference type="EMBL" id="JAEVFJ010000008">
    <property type="protein sequence ID" value="KAH8103133.1"/>
    <property type="molecule type" value="Genomic_DNA"/>
</dbReference>
<dbReference type="Proteomes" id="UP000813824">
    <property type="component" value="Unassembled WGS sequence"/>
</dbReference>
<feature type="compositionally biased region" description="Basic and acidic residues" evidence="1">
    <location>
        <begin position="312"/>
        <end position="325"/>
    </location>
</feature>
<feature type="region of interest" description="Disordered" evidence="1">
    <location>
        <begin position="287"/>
        <end position="325"/>
    </location>
</feature>
<comment type="caution">
    <text evidence="3">The sequence shown here is derived from an EMBL/GenBank/DDBJ whole genome shotgun (WGS) entry which is preliminary data.</text>
</comment>
<organism evidence="3 4">
    <name type="scientific">Cristinia sonorae</name>
    <dbReference type="NCBI Taxonomy" id="1940300"/>
    <lineage>
        <taxon>Eukaryota</taxon>
        <taxon>Fungi</taxon>
        <taxon>Dikarya</taxon>
        <taxon>Basidiomycota</taxon>
        <taxon>Agaricomycotina</taxon>
        <taxon>Agaricomycetes</taxon>
        <taxon>Agaricomycetidae</taxon>
        <taxon>Agaricales</taxon>
        <taxon>Pleurotineae</taxon>
        <taxon>Stephanosporaceae</taxon>
        <taxon>Cristinia</taxon>
    </lineage>
</organism>
<dbReference type="OrthoDB" id="3038990at2759"/>
<proteinExistence type="predicted"/>
<keyword evidence="2" id="KW-1133">Transmembrane helix</keyword>
<feature type="transmembrane region" description="Helical" evidence="2">
    <location>
        <begin position="203"/>
        <end position="228"/>
    </location>
</feature>
<sequence>MASPACLSPLPPHVENVRYVLAAAAGAWTWDVVTSLPDTIRLTNLSPPDIVQIIARLLAGAFIFTALSLNVLSVDHCQTLAKAVGWLGTFTLSIQNIPFFFCARAVFHHNNPAILAFLVLFILSIGGTFVSPFFIHASHIGETRQCLVSTMEGWATGILCATAYTVIISVSVALQLGVDNGITCVRRTKGFILKRMKGDVSGLLATSGQAFLLPIVITSTVAAVITAIPSIPSPYRLLAVVISVAVQSSMISRIHTNIKLGLLFPPQAERLSTVRFRGNPELPISYGQNSMTVGGTDPPSVPGSIRITGSAERGRGKDTKITEGT</sequence>
<feature type="transmembrane region" description="Helical" evidence="2">
    <location>
        <begin position="53"/>
        <end position="72"/>
    </location>
</feature>
<protein>
    <submittedName>
        <fullName evidence="3">Uncharacterized protein</fullName>
    </submittedName>
</protein>
<evidence type="ECO:0000256" key="2">
    <source>
        <dbReference type="SAM" id="Phobius"/>
    </source>
</evidence>
<reference evidence="3" key="1">
    <citation type="journal article" date="2021" name="New Phytol.">
        <title>Evolutionary innovations through gain and loss of genes in the ectomycorrhizal Boletales.</title>
        <authorList>
            <person name="Wu G."/>
            <person name="Miyauchi S."/>
            <person name="Morin E."/>
            <person name="Kuo A."/>
            <person name="Drula E."/>
            <person name="Varga T."/>
            <person name="Kohler A."/>
            <person name="Feng B."/>
            <person name="Cao Y."/>
            <person name="Lipzen A."/>
            <person name="Daum C."/>
            <person name="Hundley H."/>
            <person name="Pangilinan J."/>
            <person name="Johnson J."/>
            <person name="Barry K."/>
            <person name="LaButti K."/>
            <person name="Ng V."/>
            <person name="Ahrendt S."/>
            <person name="Min B."/>
            <person name="Choi I.G."/>
            <person name="Park H."/>
            <person name="Plett J.M."/>
            <person name="Magnuson J."/>
            <person name="Spatafora J.W."/>
            <person name="Nagy L.G."/>
            <person name="Henrissat B."/>
            <person name="Grigoriev I.V."/>
            <person name="Yang Z.L."/>
            <person name="Xu J."/>
            <person name="Martin F.M."/>
        </authorList>
    </citation>
    <scope>NUCLEOTIDE SEQUENCE</scope>
    <source>
        <strain evidence="3">KKN 215</strain>
    </source>
</reference>
<accession>A0A8K0XS85</accession>
<gene>
    <name evidence="3" type="ORF">BXZ70DRAFT_774375</name>
</gene>
<keyword evidence="2" id="KW-0812">Transmembrane</keyword>
<keyword evidence="4" id="KW-1185">Reference proteome</keyword>
<evidence type="ECO:0000313" key="4">
    <source>
        <dbReference type="Proteomes" id="UP000813824"/>
    </source>
</evidence>
<feature type="transmembrane region" description="Helical" evidence="2">
    <location>
        <begin position="84"/>
        <end position="107"/>
    </location>
</feature>
<feature type="transmembrane region" description="Helical" evidence="2">
    <location>
        <begin position="113"/>
        <end position="135"/>
    </location>
</feature>